<evidence type="ECO:0000256" key="2">
    <source>
        <dbReference type="ARBA" id="ARBA00004496"/>
    </source>
</evidence>
<dbReference type="SMART" id="SM00913">
    <property type="entry name" value="IBN_N"/>
    <property type="match status" value="1"/>
</dbReference>
<evidence type="ECO:0000256" key="7">
    <source>
        <dbReference type="ARBA" id="ARBA00023242"/>
    </source>
</evidence>
<keyword evidence="4" id="KW-0813">Transport</keyword>
<dbReference type="FunFam" id="1.25.10.10:FF:000057">
    <property type="entry name" value="Exportin-2 isoform 1"/>
    <property type="match status" value="1"/>
</dbReference>
<dbReference type="GO" id="GO:0031267">
    <property type="term" value="F:small GTPase binding"/>
    <property type="evidence" value="ECO:0007669"/>
    <property type="project" value="InterPro"/>
</dbReference>
<evidence type="ECO:0000256" key="1">
    <source>
        <dbReference type="ARBA" id="ARBA00004123"/>
    </source>
</evidence>
<comment type="subcellular location">
    <subcellularLocation>
        <location evidence="2">Cytoplasm</location>
    </subcellularLocation>
    <subcellularLocation>
        <location evidence="1">Nucleus</location>
    </subcellularLocation>
</comment>
<evidence type="ECO:0000256" key="4">
    <source>
        <dbReference type="ARBA" id="ARBA00022448"/>
    </source>
</evidence>
<organism evidence="9 10">
    <name type="scientific">Dichotomopilus funicola</name>
    <dbReference type="NCBI Taxonomy" id="1934379"/>
    <lineage>
        <taxon>Eukaryota</taxon>
        <taxon>Fungi</taxon>
        <taxon>Dikarya</taxon>
        <taxon>Ascomycota</taxon>
        <taxon>Pezizomycotina</taxon>
        <taxon>Sordariomycetes</taxon>
        <taxon>Sordariomycetidae</taxon>
        <taxon>Sordariales</taxon>
        <taxon>Chaetomiaceae</taxon>
        <taxon>Dichotomopilus</taxon>
    </lineage>
</organism>
<proteinExistence type="inferred from homology"/>
<comment type="caution">
    <text evidence="9">The sequence shown here is derived from an EMBL/GenBank/DDBJ whole genome shotgun (WGS) entry which is preliminary data.</text>
</comment>
<dbReference type="GO" id="GO:0006606">
    <property type="term" value="P:protein import into nucleus"/>
    <property type="evidence" value="ECO:0007669"/>
    <property type="project" value="TreeGrafter"/>
</dbReference>
<accession>A0AAN6ZS19</accession>
<feature type="domain" description="Importin N-terminal" evidence="8">
    <location>
        <begin position="24"/>
        <end position="97"/>
    </location>
</feature>
<dbReference type="Gene3D" id="1.25.10.10">
    <property type="entry name" value="Leucine-rich Repeat Variant"/>
    <property type="match status" value="1"/>
</dbReference>
<dbReference type="InterPro" id="IPR005043">
    <property type="entry name" value="XPO2_C"/>
</dbReference>
<dbReference type="InterPro" id="IPR016024">
    <property type="entry name" value="ARM-type_fold"/>
</dbReference>
<dbReference type="Pfam" id="PF03810">
    <property type="entry name" value="IBN_N"/>
    <property type="match status" value="1"/>
</dbReference>
<reference evidence="9" key="1">
    <citation type="journal article" date="2023" name="Mol. Phylogenet. Evol.">
        <title>Genome-scale phylogeny and comparative genomics of the fungal order Sordariales.</title>
        <authorList>
            <person name="Hensen N."/>
            <person name="Bonometti L."/>
            <person name="Westerberg I."/>
            <person name="Brannstrom I.O."/>
            <person name="Guillou S."/>
            <person name="Cros-Aarteil S."/>
            <person name="Calhoun S."/>
            <person name="Haridas S."/>
            <person name="Kuo A."/>
            <person name="Mondo S."/>
            <person name="Pangilinan J."/>
            <person name="Riley R."/>
            <person name="LaButti K."/>
            <person name="Andreopoulos B."/>
            <person name="Lipzen A."/>
            <person name="Chen C."/>
            <person name="Yan M."/>
            <person name="Daum C."/>
            <person name="Ng V."/>
            <person name="Clum A."/>
            <person name="Steindorff A."/>
            <person name="Ohm R.A."/>
            <person name="Martin F."/>
            <person name="Silar P."/>
            <person name="Natvig D.O."/>
            <person name="Lalanne C."/>
            <person name="Gautier V."/>
            <person name="Ament-Velasquez S.L."/>
            <person name="Kruys A."/>
            <person name="Hutchinson M.I."/>
            <person name="Powell A.J."/>
            <person name="Barry K."/>
            <person name="Miller A.N."/>
            <person name="Grigoriev I.V."/>
            <person name="Debuchy R."/>
            <person name="Gladieux P."/>
            <person name="Hiltunen Thoren M."/>
            <person name="Johannesson H."/>
        </authorList>
    </citation>
    <scope>NUCLEOTIDE SEQUENCE</scope>
    <source>
        <strain evidence="9">CBS 141.50</strain>
    </source>
</reference>
<dbReference type="PANTHER" id="PTHR10997:SF8">
    <property type="entry name" value="EXPORTIN-2"/>
    <property type="match status" value="1"/>
</dbReference>
<keyword evidence="6" id="KW-0653">Protein transport</keyword>
<evidence type="ECO:0000256" key="3">
    <source>
        <dbReference type="ARBA" id="ARBA00008669"/>
    </source>
</evidence>
<name>A0AAN6ZS19_9PEZI</name>
<reference evidence="9" key="2">
    <citation type="submission" date="2023-05" db="EMBL/GenBank/DDBJ databases">
        <authorList>
            <consortium name="Lawrence Berkeley National Laboratory"/>
            <person name="Steindorff A."/>
            <person name="Hensen N."/>
            <person name="Bonometti L."/>
            <person name="Westerberg I."/>
            <person name="Brannstrom I.O."/>
            <person name="Guillou S."/>
            <person name="Cros-Aarteil S."/>
            <person name="Calhoun S."/>
            <person name="Haridas S."/>
            <person name="Kuo A."/>
            <person name="Mondo S."/>
            <person name="Pangilinan J."/>
            <person name="Riley R."/>
            <person name="Labutti K."/>
            <person name="Andreopoulos B."/>
            <person name="Lipzen A."/>
            <person name="Chen C."/>
            <person name="Yanf M."/>
            <person name="Daum C."/>
            <person name="Ng V."/>
            <person name="Clum A."/>
            <person name="Ohm R."/>
            <person name="Martin F."/>
            <person name="Silar P."/>
            <person name="Natvig D."/>
            <person name="Lalanne C."/>
            <person name="Gautier V."/>
            <person name="Ament-Velasquez S.L."/>
            <person name="Kruys A."/>
            <person name="Hutchinson M.I."/>
            <person name="Powell A.J."/>
            <person name="Barry K."/>
            <person name="Miller A.N."/>
            <person name="Grigoriev I.V."/>
            <person name="Debuchy R."/>
            <person name="Gladieux P."/>
            <person name="Thoren M.H."/>
            <person name="Johannesson H."/>
        </authorList>
    </citation>
    <scope>NUCLEOTIDE SEQUENCE</scope>
    <source>
        <strain evidence="9">CBS 141.50</strain>
    </source>
</reference>
<keyword evidence="5" id="KW-0963">Cytoplasm</keyword>
<gene>
    <name evidence="9" type="ORF">C8A04DRAFT_33628</name>
</gene>
<evidence type="ECO:0000313" key="10">
    <source>
        <dbReference type="Proteomes" id="UP001302676"/>
    </source>
</evidence>
<dbReference type="EMBL" id="MU853554">
    <property type="protein sequence ID" value="KAK4148118.1"/>
    <property type="molecule type" value="Genomic_DNA"/>
</dbReference>
<protein>
    <submittedName>
        <fullName evidence="9">CAS/CSE protein</fullName>
    </submittedName>
</protein>
<evidence type="ECO:0000256" key="5">
    <source>
        <dbReference type="ARBA" id="ARBA00022490"/>
    </source>
</evidence>
<dbReference type="InterPro" id="IPR001494">
    <property type="entry name" value="Importin-beta_N"/>
</dbReference>
<dbReference type="PANTHER" id="PTHR10997">
    <property type="entry name" value="IMPORTIN-7, 8, 11"/>
    <property type="match status" value="1"/>
</dbReference>
<dbReference type="Pfam" id="PF08506">
    <property type="entry name" value="Cse1"/>
    <property type="match status" value="1"/>
</dbReference>
<evidence type="ECO:0000259" key="8">
    <source>
        <dbReference type="PROSITE" id="PS50166"/>
    </source>
</evidence>
<sequence length="959" mass="107869">MASTLDHLAQLLDATLDAQHHRKAENALKEEAKKPKYSLSLLSLVSSTTAALKTRLAAALAFKNFIRHNYVDEDGKYKLPEDEVQTIKQELVGLMISSPPTIQTQLGEAISLIADSDFWERWDTLTKDLVSRLSNTDFKATNGVLEVAHSIFVRWRPLFQSNDLNREIIHVVGDFGEPFVQLLSIADGQIEANKTNGDALKGWLETMSLLIRILYDLCCQDIPPVIETHLQPISQLLHKYIVYTNPIFDDEDDEATPLEILKSDICDALQLFTNKYDDDFGKYVQEFTNNVWNVLSSVGPEKRYDTLTCKALQFLTAVASVRRHAEIFNNEQILSTIVEKVILPNVALRESDIEMFEDEPIEFIRRDLEGSDTDSRRRAATDFLRKLLDNFEPLVTQVVFRYINHYLAAGKSDWKAKDTAVYLFLAVAAKGAVTAAHGVKTVNSFVNVVEFFEQNIASDLLTETDQPISKVDAIKYLYTFRSQLNKAQWASAIRPLIQNLASSNYVVYTYAAIAVERVLFLTDEQGQHLFPRSDIEPYAKDLLEHLFALIAKGGTAVKVQENEFLMRCIMRVLIVMKEGILDYGAETVLTHLINITNVIKENPSNPRFYYYHFEAIGALVRYCSNAPKLNLLQQLWTPFIAILNEDVSEFVPFVFQIFALLLELSPSNQVPGDFKVLIEAVLAPGPWETRGNAPPLSRFIAAIIPKAAEEIKAEKKLEPILTIFQRLLGGKKTDQNAFDLLEAIVGTFPGSVLEEYFGTILTLIFTKLQASPTDSYKSRVVRFYHLVSARAGDGQMGADYFITHAEAIQQNVFTPFYLTIILPTTGQFARPVDRKLGVISYTKTLCESTKFAERYQKGWGFTCNNLLDLLKNPPRVTAGFGDAIVNEADVDDIGFGVGFTPLNTCKRGPRDDFPEILEVDKWVSQYMKEANQRHGGAIAKFVGERLSPEAKAALAPYLA</sequence>
<dbReference type="AlphaFoldDB" id="A0AAN6ZS19"/>
<dbReference type="Proteomes" id="UP001302676">
    <property type="component" value="Unassembled WGS sequence"/>
</dbReference>
<keyword evidence="7" id="KW-0539">Nucleus</keyword>
<dbReference type="GO" id="GO:0005049">
    <property type="term" value="F:nuclear export signal receptor activity"/>
    <property type="evidence" value="ECO:0007669"/>
    <property type="project" value="TreeGrafter"/>
</dbReference>
<dbReference type="InterPro" id="IPR013713">
    <property type="entry name" value="XPO2_central"/>
</dbReference>
<dbReference type="SUPFAM" id="SSF48371">
    <property type="entry name" value="ARM repeat"/>
    <property type="match status" value="1"/>
</dbReference>
<dbReference type="GeneID" id="87819149"/>
<dbReference type="GO" id="GO:0005829">
    <property type="term" value="C:cytosol"/>
    <property type="evidence" value="ECO:0007669"/>
    <property type="project" value="TreeGrafter"/>
</dbReference>
<evidence type="ECO:0000256" key="6">
    <source>
        <dbReference type="ARBA" id="ARBA00022927"/>
    </source>
</evidence>
<keyword evidence="10" id="KW-1185">Reference proteome</keyword>
<dbReference type="GO" id="GO:0006611">
    <property type="term" value="P:protein export from nucleus"/>
    <property type="evidence" value="ECO:0007669"/>
    <property type="project" value="TreeGrafter"/>
</dbReference>
<dbReference type="RefSeq" id="XP_062641489.1">
    <property type="nucleotide sequence ID" value="XM_062782536.1"/>
</dbReference>
<dbReference type="GO" id="GO:0005635">
    <property type="term" value="C:nuclear envelope"/>
    <property type="evidence" value="ECO:0007669"/>
    <property type="project" value="TreeGrafter"/>
</dbReference>
<dbReference type="Pfam" id="PF03378">
    <property type="entry name" value="CAS_CSE1"/>
    <property type="match status" value="1"/>
</dbReference>
<dbReference type="PROSITE" id="PS50166">
    <property type="entry name" value="IMPORTIN_B_NT"/>
    <property type="match status" value="1"/>
</dbReference>
<comment type="similarity">
    <text evidence="3">Belongs to the XPO2/CSE1 family.</text>
</comment>
<evidence type="ECO:0000313" key="9">
    <source>
        <dbReference type="EMBL" id="KAK4148118.1"/>
    </source>
</evidence>
<dbReference type="InterPro" id="IPR011989">
    <property type="entry name" value="ARM-like"/>
</dbReference>